<dbReference type="PANTHER" id="PTHR48475:SF2">
    <property type="entry name" value="RIBONUCLEASE H"/>
    <property type="match status" value="1"/>
</dbReference>
<dbReference type="InterPro" id="IPR036397">
    <property type="entry name" value="RNaseH_sf"/>
</dbReference>
<feature type="domain" description="RNase H type-1" evidence="1">
    <location>
        <begin position="2"/>
        <end position="65"/>
    </location>
</feature>
<dbReference type="InterPro" id="IPR002156">
    <property type="entry name" value="RNaseH_domain"/>
</dbReference>
<accession>A0A699K0A6</accession>
<evidence type="ECO:0000313" key="2">
    <source>
        <dbReference type="EMBL" id="GFA63247.1"/>
    </source>
</evidence>
<comment type="caution">
    <text evidence="2">The sequence shown here is derived from an EMBL/GenBank/DDBJ whole genome shotgun (WGS) entry which is preliminary data.</text>
</comment>
<dbReference type="GO" id="GO:0003964">
    <property type="term" value="F:RNA-directed DNA polymerase activity"/>
    <property type="evidence" value="ECO:0007669"/>
    <property type="project" value="UniProtKB-KW"/>
</dbReference>
<keyword evidence="2" id="KW-0548">Nucleotidyltransferase</keyword>
<dbReference type="Gene3D" id="3.30.420.10">
    <property type="entry name" value="Ribonuclease H-like superfamily/Ribonuclease H"/>
    <property type="match status" value="1"/>
</dbReference>
<gene>
    <name evidence="2" type="ORF">Tci_635219</name>
</gene>
<dbReference type="PANTHER" id="PTHR48475">
    <property type="entry name" value="RIBONUCLEASE H"/>
    <property type="match status" value="1"/>
</dbReference>
<dbReference type="Gene3D" id="1.10.340.70">
    <property type="match status" value="1"/>
</dbReference>
<organism evidence="2">
    <name type="scientific">Tanacetum cinerariifolium</name>
    <name type="common">Dalmatian daisy</name>
    <name type="synonym">Chrysanthemum cinerariifolium</name>
    <dbReference type="NCBI Taxonomy" id="118510"/>
    <lineage>
        <taxon>Eukaryota</taxon>
        <taxon>Viridiplantae</taxon>
        <taxon>Streptophyta</taxon>
        <taxon>Embryophyta</taxon>
        <taxon>Tracheophyta</taxon>
        <taxon>Spermatophyta</taxon>
        <taxon>Magnoliopsida</taxon>
        <taxon>eudicotyledons</taxon>
        <taxon>Gunneridae</taxon>
        <taxon>Pentapetalae</taxon>
        <taxon>asterids</taxon>
        <taxon>campanulids</taxon>
        <taxon>Asterales</taxon>
        <taxon>Asteraceae</taxon>
        <taxon>Asteroideae</taxon>
        <taxon>Anthemideae</taxon>
        <taxon>Anthemidinae</taxon>
        <taxon>Tanacetum</taxon>
    </lineage>
</organism>
<reference evidence="2" key="1">
    <citation type="journal article" date="2019" name="Sci. Rep.">
        <title>Draft genome of Tanacetum cinerariifolium, the natural source of mosquito coil.</title>
        <authorList>
            <person name="Yamashiro T."/>
            <person name="Shiraishi A."/>
            <person name="Satake H."/>
            <person name="Nakayama K."/>
        </authorList>
    </citation>
    <scope>NUCLEOTIDE SEQUENCE</scope>
</reference>
<protein>
    <submittedName>
        <fullName evidence="2">Reverse transcriptase domain-containing protein</fullName>
    </submittedName>
</protein>
<dbReference type="Pfam" id="PF13456">
    <property type="entry name" value="RVT_3"/>
    <property type="match status" value="1"/>
</dbReference>
<evidence type="ECO:0000259" key="1">
    <source>
        <dbReference type="Pfam" id="PF13456"/>
    </source>
</evidence>
<dbReference type="EMBL" id="BKCJ010458768">
    <property type="protein sequence ID" value="GFA63247.1"/>
    <property type="molecule type" value="Genomic_DNA"/>
</dbReference>
<dbReference type="GO" id="GO:0004523">
    <property type="term" value="F:RNA-DNA hybrid ribonuclease activity"/>
    <property type="evidence" value="ECO:0007669"/>
    <property type="project" value="InterPro"/>
</dbReference>
<dbReference type="AlphaFoldDB" id="A0A699K0A6"/>
<keyword evidence="2" id="KW-0695">RNA-directed DNA polymerase</keyword>
<name>A0A699K0A6_TANCI</name>
<proteinExistence type="predicted"/>
<dbReference type="GO" id="GO:0003676">
    <property type="term" value="F:nucleic acid binding"/>
    <property type="evidence" value="ECO:0007669"/>
    <property type="project" value="InterPro"/>
</dbReference>
<keyword evidence="2" id="KW-0808">Transferase</keyword>
<sequence length="233" mass="26925">MGVRNLQANVDSRLVATQVNETYVAKEADVIRYLEKVKALTGSFKAFSIKQIPRSENKKDDALCKIASTSFAHLSKQVLVEELKENSTSEVEILAVVEEEGETWMTPFFKYLVEGTLPADVKQARAIRRKSWRFVVINETIYKKYFFKPWLRCVGPFQANYVIREIYEGSCSMHAGARSVVDKALRTGYYWPTMHKDARTLIRARQDFLIHKPVPRNPQQQLTPITSPWPFYK</sequence>